<evidence type="ECO:0000313" key="3">
    <source>
        <dbReference type="Proteomes" id="UP000218387"/>
    </source>
</evidence>
<keyword evidence="1" id="KW-0812">Transmembrane</keyword>
<dbReference type="AlphaFoldDB" id="A0A4P9C6S6"/>
<gene>
    <name evidence="2" type="ORF">CPZ25_007240</name>
</gene>
<reference evidence="2 3" key="1">
    <citation type="submission" date="2018-05" db="EMBL/GenBank/DDBJ databases">
        <title>Genome comparison of Eubacterium sp.</title>
        <authorList>
            <person name="Feng Y."/>
            <person name="Sanchez-Andrea I."/>
            <person name="Stams A.J.M."/>
            <person name="De Vos W.M."/>
        </authorList>
    </citation>
    <scope>NUCLEOTIDE SEQUENCE [LARGE SCALE GENOMIC DNA]</scope>
    <source>
        <strain evidence="2 3">YI</strain>
    </source>
</reference>
<keyword evidence="1" id="KW-0472">Membrane</keyword>
<protein>
    <submittedName>
        <fullName evidence="2">Uncharacterized protein</fullName>
    </submittedName>
</protein>
<dbReference type="Proteomes" id="UP000218387">
    <property type="component" value="Chromosome"/>
</dbReference>
<dbReference type="KEGG" id="emt:CPZ25_007240"/>
<keyword evidence="3" id="KW-1185">Reference proteome</keyword>
<evidence type="ECO:0000313" key="2">
    <source>
        <dbReference type="EMBL" id="QCT71127.1"/>
    </source>
</evidence>
<dbReference type="RefSeq" id="WP_096920663.1">
    <property type="nucleotide sequence ID" value="NZ_CP029487.1"/>
</dbReference>
<feature type="transmembrane region" description="Helical" evidence="1">
    <location>
        <begin position="15"/>
        <end position="32"/>
    </location>
</feature>
<name>A0A4P9C6S6_EUBML</name>
<feature type="transmembrane region" description="Helical" evidence="1">
    <location>
        <begin position="38"/>
        <end position="55"/>
    </location>
</feature>
<proteinExistence type="predicted"/>
<keyword evidence="1" id="KW-1133">Transmembrane helix</keyword>
<organism evidence="2 3">
    <name type="scientific">Eubacterium maltosivorans</name>
    <dbReference type="NCBI Taxonomy" id="2041044"/>
    <lineage>
        <taxon>Bacteria</taxon>
        <taxon>Bacillati</taxon>
        <taxon>Bacillota</taxon>
        <taxon>Clostridia</taxon>
        <taxon>Eubacteriales</taxon>
        <taxon>Eubacteriaceae</taxon>
        <taxon>Eubacterium</taxon>
    </lineage>
</organism>
<evidence type="ECO:0000256" key="1">
    <source>
        <dbReference type="SAM" id="Phobius"/>
    </source>
</evidence>
<sequence length="287" mass="33620">MSDNKKKTQAPQSENNGNGTLVGALFCLIFMFYGFKNFNFFSIVLFGGITIYLFSKWSKIKKSYRPKNIETEPSTSTPQQEPVVADAAYEPVADESIDYGVIEEKKETTPIVKETTQTQEDVNQKENEQEFDYETERELLQELLDCAGDPLLTHYRYVDLQEFYYKFRDLSPIYVNSCIDYCVRDIEIYNDAYNEIVKRHAEQIEDMRQNGDLTDREYEKRKKEEVKLPIPSFKRLAIIFEKMKQYDSAIEICDLAIKNGFNDDGTKYGFKGRKKRILAKMKKENKE</sequence>
<dbReference type="EMBL" id="CP029487">
    <property type="protein sequence ID" value="QCT71127.1"/>
    <property type="molecule type" value="Genomic_DNA"/>
</dbReference>
<accession>A0A4P9C6S6</accession>